<reference evidence="1 2" key="1">
    <citation type="journal article" date="2022" name="G3 (Bethesda)">
        <title>Whole-genome sequence and methylome profiling of the almond [Prunus dulcis (Mill.) D.A. Webb] cultivar 'Nonpareil'.</title>
        <authorList>
            <person name="D'Amico-Willman K.M."/>
            <person name="Ouma W.Z."/>
            <person name="Meulia T."/>
            <person name="Sideli G.M."/>
            <person name="Gradziel T.M."/>
            <person name="Fresnedo-Ramirez J."/>
        </authorList>
    </citation>
    <scope>NUCLEOTIDE SEQUENCE [LARGE SCALE GENOMIC DNA]</scope>
    <source>
        <strain evidence="1">Clone GOH B32 T37-40</strain>
    </source>
</reference>
<accession>A0AAD4YLN5</accession>
<dbReference type="AlphaFoldDB" id="A0AAD4YLN5"/>
<evidence type="ECO:0000313" key="2">
    <source>
        <dbReference type="Proteomes" id="UP001054821"/>
    </source>
</evidence>
<comment type="caution">
    <text evidence="1">The sequence shown here is derived from an EMBL/GenBank/DDBJ whole genome shotgun (WGS) entry which is preliminary data.</text>
</comment>
<organism evidence="1 2">
    <name type="scientific">Prunus dulcis</name>
    <name type="common">Almond</name>
    <name type="synonym">Amygdalus dulcis</name>
    <dbReference type="NCBI Taxonomy" id="3755"/>
    <lineage>
        <taxon>Eukaryota</taxon>
        <taxon>Viridiplantae</taxon>
        <taxon>Streptophyta</taxon>
        <taxon>Embryophyta</taxon>
        <taxon>Tracheophyta</taxon>
        <taxon>Spermatophyta</taxon>
        <taxon>Magnoliopsida</taxon>
        <taxon>eudicotyledons</taxon>
        <taxon>Gunneridae</taxon>
        <taxon>Pentapetalae</taxon>
        <taxon>rosids</taxon>
        <taxon>fabids</taxon>
        <taxon>Rosales</taxon>
        <taxon>Rosaceae</taxon>
        <taxon>Amygdaloideae</taxon>
        <taxon>Amygdaleae</taxon>
        <taxon>Prunus</taxon>
    </lineage>
</organism>
<proteinExistence type="predicted"/>
<dbReference type="EMBL" id="JAJFAZ020000008">
    <property type="protein sequence ID" value="KAI5313389.1"/>
    <property type="molecule type" value="Genomic_DNA"/>
</dbReference>
<dbReference type="Proteomes" id="UP001054821">
    <property type="component" value="Chromosome 8"/>
</dbReference>
<name>A0AAD4YLN5_PRUDU</name>
<keyword evidence="2" id="KW-1185">Reference proteome</keyword>
<evidence type="ECO:0000313" key="1">
    <source>
        <dbReference type="EMBL" id="KAI5313389.1"/>
    </source>
</evidence>
<protein>
    <submittedName>
        <fullName evidence="1">Uncharacterized protein</fullName>
    </submittedName>
</protein>
<sequence>MKLFQDHAITCDGGEIAVMGAKCGSGDHVGEDCLIQPRGGTAARPWQPRDRVVAERFWVDSVRVASVSQRHSVVEAWIDRGLDHRNDLVSLASASCQGYSESFG</sequence>
<gene>
    <name evidence="1" type="ORF">L3X38_042563</name>
</gene>